<evidence type="ECO:0000259" key="4">
    <source>
        <dbReference type="PROSITE" id="PS50303"/>
    </source>
</evidence>
<feature type="compositionally biased region" description="Polar residues" evidence="3">
    <location>
        <begin position="1144"/>
        <end position="1156"/>
    </location>
</feature>
<feature type="compositionally biased region" description="Polar residues" evidence="3">
    <location>
        <begin position="1027"/>
        <end position="1038"/>
    </location>
</feature>
<feature type="domain" description="PUM-HD" evidence="4">
    <location>
        <begin position="594"/>
        <end position="1002"/>
    </location>
</feature>
<feature type="compositionally biased region" description="Polar residues" evidence="3">
    <location>
        <begin position="346"/>
        <end position="361"/>
    </location>
</feature>
<gene>
    <name evidence="5" type="ORF">BLNAU_6551</name>
</gene>
<evidence type="ECO:0000313" key="5">
    <source>
        <dbReference type="EMBL" id="KAK2958517.1"/>
    </source>
</evidence>
<evidence type="ECO:0000256" key="2">
    <source>
        <dbReference type="PROSITE-ProRule" id="PRU00317"/>
    </source>
</evidence>
<protein>
    <submittedName>
        <fullName evidence="5">mRNA-binding protein PUF3</fullName>
    </submittedName>
</protein>
<feature type="compositionally biased region" description="Low complexity" evidence="3">
    <location>
        <begin position="1129"/>
        <end position="1139"/>
    </location>
</feature>
<feature type="compositionally biased region" description="Polar residues" evidence="3">
    <location>
        <begin position="177"/>
        <end position="195"/>
    </location>
</feature>
<sequence length="1156" mass="127332">MEPGRTELLSVRERPIGRDDADVLDDVIPRPASATPKMSAQPPTDSDLLDRKSASHLPSIGGTHRIPKQTISPPPRTSTLSQIGTPVQKDSDVSSPVFPLMSEIKRGGGFTETSPLGLFGFQVMSDPNDNHSTMSEALSSFTISSQYPALTERESFFGGKSPRTGISFDHDLFAPDPTTSPDGQMQLSATSSLSPRSAIDYPPASEFYRMSPISSKDPPLSTQFDFDPSFSAFPPHSGDLFAPQFHSSAQSTVSFNSTGEPFSGIDSPRSMGFDFFTTSPTVSPMGVELSLLVPKVSLGSEPIAPTLETFSHATTPSPKSNTSGGTGSKQSETYSSGRKSGKTVDTDNTLLHHSNSDTSNRLAKDGIQASPLATLNQRKTPPLNPSNSHVASFNSPIAKIRQVSYLPLPSSPPMELASFTRLTNPQEADNQGGSWNLSAIPFNTLPNNEHYQTQFLQHSEVHGQVQQQTSDISVSRNSHFTPFSSSTVASEQHHLPSSLSQNQPMFQPRYTAHFPMSPLTRDSSQDQRSGLISTTPLLSDYTTTRTLPTPAPTKTSQLPPTFTPQRALSLAAADTPGQSILFRINQTIQALSVSPSELNRMTQPAIIDKSNILLSDLTSLPSTDSESTVFSICSSPVQLPSVQHAIQHARGDLVLSFLVSIKPFVINLISERTASGVIHSFLTREEHDRREQRLASTSPSLQLTAVIFDAVHLSFANLCCGRNSCRALQNLVTIAPYTVTLQYIPSIQPKLTQIMKDINGNHCIQMIIKQTPPEHRNWIVDTLLDLENTPQSESTLADLCCHVYSCRVIQTLVEDSTEAQKHRLFIPLAVSSERLAMDAYGNYIVQRMLECDDNIIVQNACMYLTPNIALLCTSKFGSNVAEKVVIKTHPSRLTDVVLHLVGLKEQARVLRLEASRNTNPQSNEEIRPIDTSHLHSLLPQVDNSKVLIILTDQFGNYVMQRVLERAQGELLSFVMSVIERVWDDLMRSQHGRHVCQTVERMKRGETVFGGFGNGRTQRQSALRMKSQKQSPQKTNQPYGNHKTINYRPGEVVTHVQGQEQTQHSQLPVHHSQNSTPTTQRQFVTFTPQLADPSHPHYRSPAPPTQDQTPLFSSPSYPPSQRTKLQTFHQSPQQSQSQFSYVGTAYQQPTSKYTGKW</sequence>
<dbReference type="PROSITE" id="PS50302">
    <property type="entry name" value="PUM"/>
    <property type="match status" value="2"/>
</dbReference>
<feature type="compositionally biased region" description="Polar residues" evidence="3">
    <location>
        <begin position="1104"/>
        <end position="1128"/>
    </location>
</feature>
<feature type="compositionally biased region" description="Basic and acidic residues" evidence="3">
    <location>
        <begin position="10"/>
        <end position="21"/>
    </location>
</feature>
<reference evidence="5 6" key="1">
    <citation type="journal article" date="2022" name="bioRxiv">
        <title>Genomics of Preaxostyla Flagellates Illuminates Evolutionary Transitions and the Path Towards Mitochondrial Loss.</title>
        <authorList>
            <person name="Novak L.V.F."/>
            <person name="Treitli S.C."/>
            <person name="Pyrih J."/>
            <person name="Halakuc P."/>
            <person name="Pipaliya S.V."/>
            <person name="Vacek V."/>
            <person name="Brzon O."/>
            <person name="Soukal P."/>
            <person name="Eme L."/>
            <person name="Dacks J.B."/>
            <person name="Karnkowska A."/>
            <person name="Elias M."/>
            <person name="Hampl V."/>
        </authorList>
    </citation>
    <scope>NUCLEOTIDE SEQUENCE [LARGE SCALE GENOMIC DNA]</scope>
    <source>
        <strain evidence="5">NAU3</strain>
        <tissue evidence="5">Gut</tissue>
    </source>
</reference>
<feature type="repeat" description="Pumilio" evidence="2">
    <location>
        <begin position="940"/>
        <end position="976"/>
    </location>
</feature>
<dbReference type="Pfam" id="PF00806">
    <property type="entry name" value="PUF"/>
    <property type="match status" value="4"/>
</dbReference>
<dbReference type="InterPro" id="IPR001313">
    <property type="entry name" value="Pumilio_RNA-bd_rpt"/>
</dbReference>
<dbReference type="Gene3D" id="1.25.10.10">
    <property type="entry name" value="Leucine-rich Repeat Variant"/>
    <property type="match status" value="1"/>
</dbReference>
<keyword evidence="6" id="KW-1185">Reference proteome</keyword>
<proteinExistence type="predicted"/>
<dbReference type="Proteomes" id="UP001281761">
    <property type="component" value="Unassembled WGS sequence"/>
</dbReference>
<organism evidence="5 6">
    <name type="scientific">Blattamonas nauphoetae</name>
    <dbReference type="NCBI Taxonomy" id="2049346"/>
    <lineage>
        <taxon>Eukaryota</taxon>
        <taxon>Metamonada</taxon>
        <taxon>Preaxostyla</taxon>
        <taxon>Oxymonadida</taxon>
        <taxon>Blattamonas</taxon>
    </lineage>
</organism>
<dbReference type="InterPro" id="IPR033133">
    <property type="entry name" value="PUM-HD"/>
</dbReference>
<dbReference type="EMBL" id="JARBJD010000037">
    <property type="protein sequence ID" value="KAK2958517.1"/>
    <property type="molecule type" value="Genomic_DNA"/>
</dbReference>
<feature type="compositionally biased region" description="Polar residues" evidence="3">
    <location>
        <begin position="1055"/>
        <end position="1087"/>
    </location>
</feature>
<feature type="region of interest" description="Disordered" evidence="3">
    <location>
        <begin position="307"/>
        <end position="363"/>
    </location>
</feature>
<dbReference type="SMART" id="SM00025">
    <property type="entry name" value="Pumilio"/>
    <property type="match status" value="6"/>
</dbReference>
<feature type="compositionally biased region" description="Polar residues" evidence="3">
    <location>
        <begin position="308"/>
        <end position="338"/>
    </location>
</feature>
<dbReference type="SUPFAM" id="SSF48371">
    <property type="entry name" value="ARM repeat"/>
    <property type="match status" value="1"/>
</dbReference>
<evidence type="ECO:0000313" key="6">
    <source>
        <dbReference type="Proteomes" id="UP001281761"/>
    </source>
</evidence>
<feature type="region of interest" description="Disordered" evidence="3">
    <location>
        <begin position="176"/>
        <end position="195"/>
    </location>
</feature>
<accession>A0ABQ9Y437</accession>
<dbReference type="PANTHER" id="PTHR12537:SF12">
    <property type="entry name" value="MATERNAL PROTEIN PUMILIO"/>
    <property type="match status" value="1"/>
</dbReference>
<dbReference type="PANTHER" id="PTHR12537">
    <property type="entry name" value="RNA BINDING PROTEIN PUMILIO-RELATED"/>
    <property type="match status" value="1"/>
</dbReference>
<comment type="caution">
    <text evidence="5">The sequence shown here is derived from an EMBL/GenBank/DDBJ whole genome shotgun (WGS) entry which is preliminary data.</text>
</comment>
<feature type="compositionally biased region" description="Low complexity" evidence="3">
    <location>
        <begin position="542"/>
        <end position="555"/>
    </location>
</feature>
<name>A0ABQ9Y437_9EUKA</name>
<dbReference type="InterPro" id="IPR016024">
    <property type="entry name" value="ARM-type_fold"/>
</dbReference>
<feature type="region of interest" description="Disordered" evidence="3">
    <location>
        <begin position="541"/>
        <end position="561"/>
    </location>
</feature>
<evidence type="ECO:0000256" key="3">
    <source>
        <dbReference type="SAM" id="MobiDB-lite"/>
    </source>
</evidence>
<dbReference type="InterPro" id="IPR011989">
    <property type="entry name" value="ARM-like"/>
</dbReference>
<feature type="repeat" description="Pumilio" evidence="2">
    <location>
        <begin position="746"/>
        <end position="781"/>
    </location>
</feature>
<dbReference type="PROSITE" id="PS50303">
    <property type="entry name" value="PUM_HD"/>
    <property type="match status" value="1"/>
</dbReference>
<evidence type="ECO:0000256" key="1">
    <source>
        <dbReference type="ARBA" id="ARBA00022737"/>
    </source>
</evidence>
<keyword evidence="1" id="KW-0677">Repeat</keyword>
<feature type="region of interest" description="Disordered" evidence="3">
    <location>
        <begin position="1006"/>
        <end position="1156"/>
    </location>
</feature>
<feature type="region of interest" description="Disordered" evidence="3">
    <location>
        <begin position="1"/>
        <end position="94"/>
    </location>
</feature>